<dbReference type="PROSITE" id="PS51257">
    <property type="entry name" value="PROKAR_LIPOPROTEIN"/>
    <property type="match status" value="1"/>
</dbReference>
<dbReference type="InterPro" id="IPR033450">
    <property type="entry name" value="NlpE_C"/>
</dbReference>
<proteinExistence type="predicted"/>
<accession>A0A831WPP8</accession>
<dbReference type="Pfam" id="PF03724">
    <property type="entry name" value="META"/>
    <property type="match status" value="1"/>
</dbReference>
<dbReference type="InterPro" id="IPR053147">
    <property type="entry name" value="Hsp_HslJ-like"/>
</dbReference>
<dbReference type="Gene3D" id="2.40.50.540">
    <property type="match status" value="1"/>
</dbReference>
<feature type="domain" description="DUF306" evidence="1">
    <location>
        <begin position="244"/>
        <end position="352"/>
    </location>
</feature>
<dbReference type="Pfam" id="PF17185">
    <property type="entry name" value="NlpE_C"/>
    <property type="match status" value="1"/>
</dbReference>
<dbReference type="InterPro" id="IPR038139">
    <property type="entry name" value="NlpE_C_sf"/>
</dbReference>
<organism evidence="3">
    <name type="scientific">Prosthecochloris aestuarii</name>
    <dbReference type="NCBI Taxonomy" id="1102"/>
    <lineage>
        <taxon>Bacteria</taxon>
        <taxon>Pseudomonadati</taxon>
        <taxon>Chlorobiota</taxon>
        <taxon>Chlorobiia</taxon>
        <taxon>Chlorobiales</taxon>
        <taxon>Chlorobiaceae</taxon>
        <taxon>Prosthecochloris</taxon>
    </lineage>
</organism>
<dbReference type="PANTHER" id="PTHR35535:SF1">
    <property type="entry name" value="HEAT SHOCK PROTEIN HSLJ"/>
    <property type="match status" value="1"/>
</dbReference>
<dbReference type="Gene3D" id="2.40.128.640">
    <property type="match status" value="1"/>
</dbReference>
<dbReference type="Pfam" id="PF04170">
    <property type="entry name" value="NlpE"/>
    <property type="match status" value="1"/>
</dbReference>
<reference evidence="3" key="1">
    <citation type="journal article" date="2020" name="mSystems">
        <title>Genome- and Community-Level Interaction Insights into Carbon Utilization and Element Cycling Functions of Hydrothermarchaeota in Hydrothermal Sediment.</title>
        <authorList>
            <person name="Zhou Z."/>
            <person name="Liu Y."/>
            <person name="Xu W."/>
            <person name="Pan J."/>
            <person name="Luo Z.H."/>
            <person name="Li M."/>
        </authorList>
    </citation>
    <scope>NUCLEOTIDE SEQUENCE [LARGE SCALE GENOMIC DNA]</scope>
    <source>
        <strain evidence="3">SpSt-1181</strain>
    </source>
</reference>
<evidence type="ECO:0000259" key="2">
    <source>
        <dbReference type="Pfam" id="PF17185"/>
    </source>
</evidence>
<dbReference type="InterPro" id="IPR005184">
    <property type="entry name" value="DUF306_Meta_HslJ"/>
</dbReference>
<sequence>MKLSVIAVCAALFVAVGIAGCSGGYRLPDTEPGKEMPERAAVDETWYGELPCADCRSKNITLTLFHDHTFRMGQVHAGIAGRRDRVEYDLGRWELKGGKLFLEGSMPRPMQFRRVSDTSLEMLDQLGRKIVSKLDYTLQLRSVPDFVSGPYTLRGLFVSDGAAITFKECHTGKTFSLLFERPDSSVLGEYASLRSSSARGVLAELTGRFTLGEAKGGGESIMVRKFGRFLPGESCGELADRSVSLEGTFWRVLSIRGYNGSLEGAAGKPYVRMKSDDGSVSGFAGCNRFGGSYVSDGQDLMFSRLVTSRMACPAGAMELERAFLDALGRTRSWKVRGRILELYDSNSKPLVNLTAVSVR</sequence>
<feature type="domain" description="NlpE C-terminal OB" evidence="2">
    <location>
        <begin position="150"/>
        <end position="235"/>
    </location>
</feature>
<dbReference type="Gene3D" id="2.40.128.270">
    <property type="match status" value="1"/>
</dbReference>
<dbReference type="InterPro" id="IPR007298">
    <property type="entry name" value="Cu-R_lipoprotein_NlpE"/>
</dbReference>
<evidence type="ECO:0000259" key="1">
    <source>
        <dbReference type="Pfam" id="PF03724"/>
    </source>
</evidence>
<dbReference type="AlphaFoldDB" id="A0A831WPP8"/>
<dbReference type="EMBL" id="DSBW01000184">
    <property type="protein sequence ID" value="HED31672.1"/>
    <property type="molecule type" value="Genomic_DNA"/>
</dbReference>
<comment type="caution">
    <text evidence="3">The sequence shown here is derived from an EMBL/GenBank/DDBJ whole genome shotgun (WGS) entry which is preliminary data.</text>
</comment>
<protein>
    <submittedName>
        <fullName evidence="3">META domain-containing protein</fullName>
    </submittedName>
</protein>
<evidence type="ECO:0000313" key="3">
    <source>
        <dbReference type="EMBL" id="HED31672.1"/>
    </source>
</evidence>
<dbReference type="Proteomes" id="UP000886335">
    <property type="component" value="Unassembled WGS sequence"/>
</dbReference>
<dbReference type="InterPro" id="IPR038670">
    <property type="entry name" value="HslJ-like_sf"/>
</dbReference>
<name>A0A831WPP8_PROAE</name>
<gene>
    <name evidence="3" type="ORF">ENN50_08375</name>
</gene>
<dbReference type="PANTHER" id="PTHR35535">
    <property type="entry name" value="HEAT SHOCK PROTEIN HSLJ"/>
    <property type="match status" value="1"/>
</dbReference>